<keyword evidence="3 5" id="KW-0067">ATP-binding</keyword>
<evidence type="ECO:0000259" key="4">
    <source>
        <dbReference type="PROSITE" id="PS50893"/>
    </source>
</evidence>
<dbReference type="CDD" id="cd03219">
    <property type="entry name" value="ABC_Mj1267_LivG_branched"/>
    <property type="match status" value="1"/>
</dbReference>
<evidence type="ECO:0000256" key="2">
    <source>
        <dbReference type="ARBA" id="ARBA00022741"/>
    </source>
</evidence>
<dbReference type="SUPFAM" id="SSF52540">
    <property type="entry name" value="P-loop containing nucleoside triphosphate hydrolases"/>
    <property type="match status" value="1"/>
</dbReference>
<evidence type="ECO:0000256" key="1">
    <source>
        <dbReference type="ARBA" id="ARBA00022448"/>
    </source>
</evidence>
<organism evidence="5 6">
    <name type="scientific">Dongia rigui</name>
    <dbReference type="NCBI Taxonomy" id="940149"/>
    <lineage>
        <taxon>Bacteria</taxon>
        <taxon>Pseudomonadati</taxon>
        <taxon>Pseudomonadota</taxon>
        <taxon>Alphaproteobacteria</taxon>
        <taxon>Rhodospirillales</taxon>
        <taxon>Dongiaceae</taxon>
        <taxon>Dongia</taxon>
    </lineage>
</organism>
<sequence>MGTAATEPLLVCREVTKQFGALTAVNKMSFTLMPGEVLGIGGPNGAGKTTLFEAISGLNPATSGEIIFQGRNITGLPPEALCHAGIARTFQLNAGFDSLTVRGNVEIAAYFGRQNRLIPGLRIGRDVARHVDEALAAVGLTGKDDEIVGRLPVLDRKLLMLAGALASNPTLLLMDEPVGGLNPKEIDHVMAVVRKIAARGITIILIEHVMRFLVQLSSRVLIMHHGEKIYEGKPQGLIEDRNVVDVYLGEGASQRLGNLMKEQASA</sequence>
<dbReference type="PANTHER" id="PTHR45772:SF7">
    <property type="entry name" value="AMINO ACID ABC TRANSPORTER ATP-BINDING PROTEIN"/>
    <property type="match status" value="1"/>
</dbReference>
<name>A0ABU5E2N6_9PROT</name>
<dbReference type="PROSITE" id="PS50893">
    <property type="entry name" value="ABC_TRANSPORTER_2"/>
    <property type="match status" value="1"/>
</dbReference>
<dbReference type="RefSeq" id="WP_320502236.1">
    <property type="nucleotide sequence ID" value="NZ_JAXCLX010000003.1"/>
</dbReference>
<proteinExistence type="predicted"/>
<keyword evidence="2" id="KW-0547">Nucleotide-binding</keyword>
<keyword evidence="1" id="KW-0813">Transport</keyword>
<dbReference type="Pfam" id="PF00005">
    <property type="entry name" value="ABC_tran"/>
    <property type="match status" value="1"/>
</dbReference>
<gene>
    <name evidence="5" type="ORF">SMD31_17615</name>
</gene>
<dbReference type="Proteomes" id="UP001271769">
    <property type="component" value="Unassembled WGS sequence"/>
</dbReference>
<accession>A0ABU5E2N6</accession>
<evidence type="ECO:0000313" key="5">
    <source>
        <dbReference type="EMBL" id="MDY0873763.1"/>
    </source>
</evidence>
<dbReference type="PANTHER" id="PTHR45772">
    <property type="entry name" value="CONSERVED COMPONENT OF ABC TRANSPORTER FOR NATURAL AMINO ACIDS-RELATED"/>
    <property type="match status" value="1"/>
</dbReference>
<evidence type="ECO:0000256" key="3">
    <source>
        <dbReference type="ARBA" id="ARBA00022840"/>
    </source>
</evidence>
<dbReference type="Gene3D" id="3.40.50.300">
    <property type="entry name" value="P-loop containing nucleotide triphosphate hydrolases"/>
    <property type="match status" value="1"/>
</dbReference>
<protein>
    <submittedName>
        <fullName evidence="5">ABC transporter ATP-binding protein</fullName>
    </submittedName>
</protein>
<dbReference type="InterPro" id="IPR051120">
    <property type="entry name" value="ABC_AA/LPS_Transport"/>
</dbReference>
<reference evidence="5 6" key="1">
    <citation type="journal article" date="2013" name="Antonie Van Leeuwenhoek">
        <title>Dongia rigui sp. nov., isolated from freshwater of a large wetland in Korea.</title>
        <authorList>
            <person name="Baik K.S."/>
            <person name="Hwang Y.M."/>
            <person name="Choi J.S."/>
            <person name="Kwon J."/>
            <person name="Seong C.N."/>
        </authorList>
    </citation>
    <scope>NUCLEOTIDE SEQUENCE [LARGE SCALE GENOMIC DNA]</scope>
    <source>
        <strain evidence="5 6">04SU4-P</strain>
    </source>
</reference>
<keyword evidence="6" id="KW-1185">Reference proteome</keyword>
<feature type="domain" description="ABC transporter" evidence="4">
    <location>
        <begin position="10"/>
        <end position="250"/>
    </location>
</feature>
<dbReference type="EMBL" id="JAXCLX010000003">
    <property type="protein sequence ID" value="MDY0873763.1"/>
    <property type="molecule type" value="Genomic_DNA"/>
</dbReference>
<dbReference type="GO" id="GO:0005524">
    <property type="term" value="F:ATP binding"/>
    <property type="evidence" value="ECO:0007669"/>
    <property type="project" value="UniProtKB-KW"/>
</dbReference>
<dbReference type="InterPro" id="IPR003593">
    <property type="entry name" value="AAA+_ATPase"/>
</dbReference>
<evidence type="ECO:0000313" key="6">
    <source>
        <dbReference type="Proteomes" id="UP001271769"/>
    </source>
</evidence>
<dbReference type="InterPro" id="IPR027417">
    <property type="entry name" value="P-loop_NTPase"/>
</dbReference>
<comment type="caution">
    <text evidence="5">The sequence shown here is derived from an EMBL/GenBank/DDBJ whole genome shotgun (WGS) entry which is preliminary data.</text>
</comment>
<dbReference type="InterPro" id="IPR003439">
    <property type="entry name" value="ABC_transporter-like_ATP-bd"/>
</dbReference>
<dbReference type="SMART" id="SM00382">
    <property type="entry name" value="AAA"/>
    <property type="match status" value="1"/>
</dbReference>